<keyword evidence="2" id="KW-0645">Protease</keyword>
<dbReference type="PANTHER" id="PTHR15910:SF1">
    <property type="entry name" value="ARCHAEMETZINCIN-2"/>
    <property type="match status" value="1"/>
</dbReference>
<evidence type="ECO:0000256" key="5">
    <source>
        <dbReference type="ARBA" id="ARBA00022833"/>
    </source>
</evidence>
<organism evidence="8 9">
    <name type="scientific">Flavobacterium branchiicola</name>
    <dbReference type="NCBI Taxonomy" id="1114875"/>
    <lineage>
        <taxon>Bacteria</taxon>
        <taxon>Pseudomonadati</taxon>
        <taxon>Bacteroidota</taxon>
        <taxon>Flavobacteriia</taxon>
        <taxon>Flavobacteriales</taxon>
        <taxon>Flavobacteriaceae</taxon>
        <taxon>Flavobacterium</taxon>
    </lineage>
</organism>
<evidence type="ECO:0000256" key="6">
    <source>
        <dbReference type="ARBA" id="ARBA00023049"/>
    </source>
</evidence>
<dbReference type="Proteomes" id="UP001595935">
    <property type="component" value="Unassembled WGS sequence"/>
</dbReference>
<dbReference type="Pfam" id="PF07998">
    <property type="entry name" value="Peptidase_M54"/>
    <property type="match status" value="1"/>
</dbReference>
<dbReference type="Gene3D" id="3.40.390.10">
    <property type="entry name" value="Collagenase (Catalytic Domain)"/>
    <property type="match status" value="1"/>
</dbReference>
<dbReference type="EMBL" id="JBHSGV010000007">
    <property type="protein sequence ID" value="MFC4749465.1"/>
    <property type="molecule type" value="Genomic_DNA"/>
</dbReference>
<sequence>MRRLFLLVFVILFSCNSNQKENQNKKEILKSYPAPAPYFTAIKANDVKLGKPDFGDWLESHKEKGQSFEQFMNSKHVVPTKENNIIYLQPIGEFNLAQTEQIELVREYLELFFQLETKVLNKVSNDIIPKKARRIGDVGQEQFLAGFILNDILKEEKPKNGIALMALTEKDLYPKPEWNYVFGLASYRDKIAVSSMYRMKDETNPVLSLSRLLKIGSHEIGHMFGLHHCIEANCVMNGTNSMSETDKHSIRLCSLCQRKLNSGFKYDDVKRLGELADFFKRNNLTDEFQLMEKDISSNQ</sequence>
<feature type="signal peptide" evidence="7">
    <location>
        <begin position="1"/>
        <end position="19"/>
    </location>
</feature>
<evidence type="ECO:0000313" key="8">
    <source>
        <dbReference type="EMBL" id="MFC4749465.1"/>
    </source>
</evidence>
<reference evidence="9" key="1">
    <citation type="journal article" date="2019" name="Int. J. Syst. Evol. Microbiol.">
        <title>The Global Catalogue of Microorganisms (GCM) 10K type strain sequencing project: providing services to taxonomists for standard genome sequencing and annotation.</title>
        <authorList>
            <consortium name="The Broad Institute Genomics Platform"/>
            <consortium name="The Broad Institute Genome Sequencing Center for Infectious Disease"/>
            <person name="Wu L."/>
            <person name="Ma J."/>
        </authorList>
    </citation>
    <scope>NUCLEOTIDE SEQUENCE [LARGE SCALE GENOMIC DNA]</scope>
    <source>
        <strain evidence="9">WYCCWR 13023</strain>
    </source>
</reference>
<evidence type="ECO:0000256" key="7">
    <source>
        <dbReference type="SAM" id="SignalP"/>
    </source>
</evidence>
<keyword evidence="3" id="KW-0479">Metal-binding</keyword>
<dbReference type="RefSeq" id="WP_213259302.1">
    <property type="nucleotide sequence ID" value="NZ_JAGYWA010000007.1"/>
</dbReference>
<evidence type="ECO:0000256" key="2">
    <source>
        <dbReference type="ARBA" id="ARBA00022670"/>
    </source>
</evidence>
<comment type="caution">
    <text evidence="8">The sequence shown here is derived from an EMBL/GenBank/DDBJ whole genome shotgun (WGS) entry which is preliminary data.</text>
</comment>
<dbReference type="PROSITE" id="PS51257">
    <property type="entry name" value="PROKAR_LIPOPROTEIN"/>
    <property type="match status" value="1"/>
</dbReference>
<keyword evidence="6" id="KW-0482">Metalloprotease</keyword>
<keyword evidence="7" id="KW-0732">Signal</keyword>
<comment type="cofactor">
    <cofactor evidence="1">
        <name>Zn(2+)</name>
        <dbReference type="ChEBI" id="CHEBI:29105"/>
    </cofactor>
</comment>
<evidence type="ECO:0000256" key="3">
    <source>
        <dbReference type="ARBA" id="ARBA00022723"/>
    </source>
</evidence>
<evidence type="ECO:0000256" key="4">
    <source>
        <dbReference type="ARBA" id="ARBA00022801"/>
    </source>
</evidence>
<proteinExistence type="predicted"/>
<name>A0ABV9PLN0_9FLAO</name>
<dbReference type="CDD" id="cd11375">
    <property type="entry name" value="Peptidase_M54"/>
    <property type="match status" value="1"/>
</dbReference>
<keyword evidence="9" id="KW-1185">Reference proteome</keyword>
<dbReference type="SUPFAM" id="SSF55486">
    <property type="entry name" value="Metalloproteases ('zincins'), catalytic domain"/>
    <property type="match status" value="1"/>
</dbReference>
<dbReference type="PANTHER" id="PTHR15910">
    <property type="entry name" value="ARCHAEMETZINCIN"/>
    <property type="match status" value="1"/>
</dbReference>
<dbReference type="InterPro" id="IPR012962">
    <property type="entry name" value="Pept_M54_archaemetzincn"/>
</dbReference>
<feature type="chain" id="PRO_5045849525" evidence="7">
    <location>
        <begin position="20"/>
        <end position="299"/>
    </location>
</feature>
<keyword evidence="5" id="KW-0862">Zinc</keyword>
<accession>A0ABV9PLN0</accession>
<dbReference type="InterPro" id="IPR024079">
    <property type="entry name" value="MetalloPept_cat_dom_sf"/>
</dbReference>
<keyword evidence="4" id="KW-0378">Hydrolase</keyword>
<protein>
    <submittedName>
        <fullName evidence="8">Archaemetzincin</fullName>
    </submittedName>
</protein>
<evidence type="ECO:0000313" key="9">
    <source>
        <dbReference type="Proteomes" id="UP001595935"/>
    </source>
</evidence>
<gene>
    <name evidence="8" type="ORF">ACFO5S_18580</name>
</gene>
<evidence type="ECO:0000256" key="1">
    <source>
        <dbReference type="ARBA" id="ARBA00001947"/>
    </source>
</evidence>